<accession>B1ZMZ9</accession>
<keyword evidence="2" id="KW-0732">Signal</keyword>
<dbReference type="HOGENOM" id="CLU_1494813_0_0_0"/>
<dbReference type="Proteomes" id="UP000007013">
    <property type="component" value="Chromosome"/>
</dbReference>
<dbReference type="RefSeq" id="WP_012375980.1">
    <property type="nucleotide sequence ID" value="NC_010571.1"/>
</dbReference>
<feature type="compositionally biased region" description="Low complexity" evidence="1">
    <location>
        <begin position="93"/>
        <end position="106"/>
    </location>
</feature>
<dbReference type="Pfam" id="PF13441">
    <property type="entry name" value="Gly-zipper_YMGG"/>
    <property type="match status" value="1"/>
</dbReference>
<protein>
    <submittedName>
        <fullName evidence="4">17 kDa surface antigen</fullName>
    </submittedName>
</protein>
<dbReference type="Pfam" id="PF12779">
    <property type="entry name" value="WXXGXW"/>
    <property type="match status" value="2"/>
</dbReference>
<sequence>MKRLSPKQQTFTLLFAALSLTAGCAGPTNNTQRGAAGGAVLGGLAGAIIGNNRGSGNAASGAAIGAAAGAIAGGAIGHSKDKREAQAASGYPSASNTSSVTNITVTGAPPMPPASIVENQPPRPNASAVWVPGYWSYENGMSYVWVPGRWEIPPPGTNTFQPPYWMQQGNGNVYVRGSWR</sequence>
<feature type="region of interest" description="Disordered" evidence="1">
    <location>
        <begin position="83"/>
        <end position="123"/>
    </location>
</feature>
<organism evidence="4 5">
    <name type="scientific">Opitutus terrae (strain DSM 11246 / JCM 15787 / PB90-1)</name>
    <dbReference type="NCBI Taxonomy" id="452637"/>
    <lineage>
        <taxon>Bacteria</taxon>
        <taxon>Pseudomonadati</taxon>
        <taxon>Verrucomicrobiota</taxon>
        <taxon>Opitutia</taxon>
        <taxon>Opitutales</taxon>
        <taxon>Opitutaceae</taxon>
        <taxon>Opitutus</taxon>
    </lineage>
</organism>
<evidence type="ECO:0000256" key="2">
    <source>
        <dbReference type="SAM" id="SignalP"/>
    </source>
</evidence>
<dbReference type="InterPro" id="IPR027367">
    <property type="entry name" value="Gly-zipper_YMGG"/>
</dbReference>
<dbReference type="EMBL" id="CP001032">
    <property type="protein sequence ID" value="ACB76451.1"/>
    <property type="molecule type" value="Genomic_DNA"/>
</dbReference>
<dbReference type="PROSITE" id="PS51257">
    <property type="entry name" value="PROKAR_LIPOPROTEIN"/>
    <property type="match status" value="1"/>
</dbReference>
<keyword evidence="5" id="KW-1185">Reference proteome</keyword>
<name>B1ZMZ9_OPITP</name>
<evidence type="ECO:0000259" key="3">
    <source>
        <dbReference type="Pfam" id="PF13441"/>
    </source>
</evidence>
<reference evidence="4 5" key="1">
    <citation type="journal article" date="2011" name="J. Bacteriol.">
        <title>Genome sequence of the verrucomicrobium Opitutus terrae PB90-1, an abundant inhabitant of rice paddy soil ecosystems.</title>
        <authorList>
            <person name="van Passel M.W."/>
            <person name="Kant R."/>
            <person name="Palva A."/>
            <person name="Copeland A."/>
            <person name="Lucas S."/>
            <person name="Lapidus A."/>
            <person name="Glavina del Rio T."/>
            <person name="Pitluck S."/>
            <person name="Goltsman E."/>
            <person name="Clum A."/>
            <person name="Sun H."/>
            <person name="Schmutz J."/>
            <person name="Larimer F.W."/>
            <person name="Land M.L."/>
            <person name="Hauser L."/>
            <person name="Kyrpides N."/>
            <person name="Mikhailova N."/>
            <person name="Richardson P.P."/>
            <person name="Janssen P.H."/>
            <person name="de Vos W.M."/>
            <person name="Smidt H."/>
        </authorList>
    </citation>
    <scope>NUCLEOTIDE SEQUENCE [LARGE SCALE GENOMIC DNA]</scope>
    <source>
        <strain evidence="5">DSM 11246 / JCM 15787 / PB90-1</strain>
    </source>
</reference>
<dbReference type="OrthoDB" id="799289at2"/>
<proteinExistence type="predicted"/>
<dbReference type="InterPro" id="IPR024447">
    <property type="entry name" value="YXWGXW_rpt"/>
</dbReference>
<feature type="domain" description="YMGG-like Gly-zipper" evidence="3">
    <location>
        <begin position="29"/>
        <end position="78"/>
    </location>
</feature>
<gene>
    <name evidence="4" type="ordered locus">Oter_3171</name>
</gene>
<feature type="chain" id="PRO_5002774788" evidence="2">
    <location>
        <begin position="25"/>
        <end position="180"/>
    </location>
</feature>
<dbReference type="AlphaFoldDB" id="B1ZMZ9"/>
<evidence type="ECO:0000313" key="4">
    <source>
        <dbReference type="EMBL" id="ACB76451.1"/>
    </source>
</evidence>
<dbReference type="KEGG" id="ote:Oter_3171"/>
<evidence type="ECO:0000313" key="5">
    <source>
        <dbReference type="Proteomes" id="UP000007013"/>
    </source>
</evidence>
<feature type="signal peptide" evidence="2">
    <location>
        <begin position="1"/>
        <end position="24"/>
    </location>
</feature>
<evidence type="ECO:0000256" key="1">
    <source>
        <dbReference type="SAM" id="MobiDB-lite"/>
    </source>
</evidence>